<organism evidence="1">
    <name type="scientific">Culex pipiens</name>
    <name type="common">House mosquito</name>
    <dbReference type="NCBI Taxonomy" id="7175"/>
    <lineage>
        <taxon>Eukaryota</taxon>
        <taxon>Metazoa</taxon>
        <taxon>Ecdysozoa</taxon>
        <taxon>Arthropoda</taxon>
        <taxon>Hexapoda</taxon>
        <taxon>Insecta</taxon>
        <taxon>Pterygota</taxon>
        <taxon>Neoptera</taxon>
        <taxon>Endopterygota</taxon>
        <taxon>Diptera</taxon>
        <taxon>Nematocera</taxon>
        <taxon>Culicoidea</taxon>
        <taxon>Culicidae</taxon>
        <taxon>Culicinae</taxon>
        <taxon>Culicini</taxon>
        <taxon>Culex</taxon>
        <taxon>Culex</taxon>
    </lineage>
</organism>
<dbReference type="EMBL" id="HBUE01335885">
    <property type="protein sequence ID" value="CAG6595887.1"/>
    <property type="molecule type" value="Transcribed_RNA"/>
</dbReference>
<accession>A0A8D8KYG7</accession>
<dbReference type="AlphaFoldDB" id="A0A8D8KYG7"/>
<proteinExistence type="predicted"/>
<sequence length="103" mass="11312">MQIPLACLQQIQDSGSPSFSQVFSRQLWNHRGGPEMPHKELSIASPFESFPLGTVQFRSATTTGTVFSSSSFEATGRMSRPTEGGTGRRILCRLVAPWPQILT</sequence>
<evidence type="ECO:0000313" key="1">
    <source>
        <dbReference type="EMBL" id="CAG6595887.1"/>
    </source>
</evidence>
<reference evidence="1" key="1">
    <citation type="submission" date="2021-05" db="EMBL/GenBank/DDBJ databases">
        <authorList>
            <person name="Alioto T."/>
            <person name="Alioto T."/>
            <person name="Gomez Garrido J."/>
        </authorList>
    </citation>
    <scope>NUCLEOTIDE SEQUENCE</scope>
</reference>
<dbReference type="EMBL" id="HBUE01229123">
    <property type="protein sequence ID" value="CAG6543761.1"/>
    <property type="molecule type" value="Transcribed_RNA"/>
</dbReference>
<name>A0A8D8KYG7_CULPI</name>
<protein>
    <submittedName>
        <fullName evidence="1">(northern house mosquito) hypothetical protein</fullName>
    </submittedName>
</protein>